<dbReference type="Pfam" id="PF13453">
    <property type="entry name" value="Zn_ribbon_TFIIB"/>
    <property type="match status" value="1"/>
</dbReference>
<evidence type="ECO:0000313" key="3">
    <source>
        <dbReference type="EMBL" id="RUO63126.1"/>
    </source>
</evidence>
<feature type="region of interest" description="Disordered" evidence="1">
    <location>
        <begin position="45"/>
        <end position="71"/>
    </location>
</feature>
<protein>
    <recommendedName>
        <fullName evidence="2">Transcription factor zinc-finger domain-containing protein</fullName>
    </recommendedName>
</protein>
<dbReference type="EMBL" id="PIPY01000002">
    <property type="protein sequence ID" value="RUO63126.1"/>
    <property type="molecule type" value="Genomic_DNA"/>
</dbReference>
<dbReference type="InterPro" id="IPR027392">
    <property type="entry name" value="TF_Znf"/>
</dbReference>
<evidence type="ECO:0000256" key="1">
    <source>
        <dbReference type="SAM" id="MobiDB-lite"/>
    </source>
</evidence>
<evidence type="ECO:0000259" key="2">
    <source>
        <dbReference type="Pfam" id="PF13453"/>
    </source>
</evidence>
<sequence>MKCPVCKDESLVMADRQGIEIDYCPSCRGVWLDRGELDKIIERTVPQQPVQQPPQSEQVRSQGYGSGYGHKKYKKKSLLGELFDF</sequence>
<name>A0A432YPT2_9GAMM</name>
<organism evidence="3 4">
    <name type="scientific">Pseudidiomarina insulisalsae</name>
    <dbReference type="NCBI Taxonomy" id="575789"/>
    <lineage>
        <taxon>Bacteria</taxon>
        <taxon>Pseudomonadati</taxon>
        <taxon>Pseudomonadota</taxon>
        <taxon>Gammaproteobacteria</taxon>
        <taxon>Alteromonadales</taxon>
        <taxon>Idiomarinaceae</taxon>
        <taxon>Pseudidiomarina</taxon>
    </lineage>
</organism>
<keyword evidence="4" id="KW-1185">Reference proteome</keyword>
<dbReference type="Proteomes" id="UP000288259">
    <property type="component" value="Unassembled WGS sequence"/>
</dbReference>
<dbReference type="RefSeq" id="WP_126753692.1">
    <property type="nucleotide sequence ID" value="NZ_PIPY01000002.1"/>
</dbReference>
<proteinExistence type="predicted"/>
<comment type="caution">
    <text evidence="3">The sequence shown here is derived from an EMBL/GenBank/DDBJ whole genome shotgun (WGS) entry which is preliminary data.</text>
</comment>
<gene>
    <name evidence="3" type="ORF">CWI71_02575</name>
</gene>
<dbReference type="AlphaFoldDB" id="A0A432YPT2"/>
<feature type="domain" description="Transcription factor zinc-finger" evidence="2">
    <location>
        <begin position="2"/>
        <end position="43"/>
    </location>
</feature>
<feature type="compositionally biased region" description="Low complexity" evidence="1">
    <location>
        <begin position="45"/>
        <end position="55"/>
    </location>
</feature>
<accession>A0A432YPT2</accession>
<evidence type="ECO:0000313" key="4">
    <source>
        <dbReference type="Proteomes" id="UP000288259"/>
    </source>
</evidence>
<dbReference type="OrthoDB" id="9814037at2"/>
<reference evidence="4" key="1">
    <citation type="journal article" date="2018" name="Front. Microbiol.">
        <title>Genome-Based Analysis Reveals the Taxonomy and Diversity of the Family Idiomarinaceae.</title>
        <authorList>
            <person name="Liu Y."/>
            <person name="Lai Q."/>
            <person name="Shao Z."/>
        </authorList>
    </citation>
    <scope>NUCLEOTIDE SEQUENCE [LARGE SCALE GENOMIC DNA]</scope>
    <source>
        <strain evidence="4">CVS-6</strain>
    </source>
</reference>